<dbReference type="EMBL" id="KI912112">
    <property type="protein sequence ID" value="ETS81261.1"/>
    <property type="molecule type" value="Genomic_DNA"/>
</dbReference>
<accession>W3X7X5</accession>
<feature type="transmembrane region" description="Helical" evidence="7">
    <location>
        <begin position="126"/>
        <end position="147"/>
    </location>
</feature>
<organism evidence="9 10">
    <name type="scientific">Pestalotiopsis fici (strain W106-1 / CGMCC3.15140)</name>
    <dbReference type="NCBI Taxonomy" id="1229662"/>
    <lineage>
        <taxon>Eukaryota</taxon>
        <taxon>Fungi</taxon>
        <taxon>Dikarya</taxon>
        <taxon>Ascomycota</taxon>
        <taxon>Pezizomycotina</taxon>
        <taxon>Sordariomycetes</taxon>
        <taxon>Xylariomycetidae</taxon>
        <taxon>Amphisphaeriales</taxon>
        <taxon>Sporocadaceae</taxon>
        <taxon>Pestalotiopsis</taxon>
    </lineage>
</organism>
<dbReference type="Pfam" id="PF20684">
    <property type="entry name" value="Fung_rhodopsin"/>
    <property type="match status" value="1"/>
</dbReference>
<feature type="domain" description="Rhodopsin" evidence="8">
    <location>
        <begin position="42"/>
        <end position="274"/>
    </location>
</feature>
<feature type="transmembrane region" description="Helical" evidence="7">
    <location>
        <begin position="246"/>
        <end position="269"/>
    </location>
</feature>
<dbReference type="RefSeq" id="XP_007833035.1">
    <property type="nucleotide sequence ID" value="XM_007834844.1"/>
</dbReference>
<dbReference type="eggNOG" id="ENOG502T6VH">
    <property type="taxonomic scope" value="Eukaryota"/>
</dbReference>
<dbReference type="InterPro" id="IPR049326">
    <property type="entry name" value="Rhodopsin_dom_fungi"/>
</dbReference>
<evidence type="ECO:0000256" key="5">
    <source>
        <dbReference type="ARBA" id="ARBA00038359"/>
    </source>
</evidence>
<dbReference type="AlphaFoldDB" id="W3X7X5"/>
<dbReference type="InterPro" id="IPR052337">
    <property type="entry name" value="SAT4-like"/>
</dbReference>
<feature type="transmembrane region" description="Helical" evidence="7">
    <location>
        <begin position="176"/>
        <end position="196"/>
    </location>
</feature>
<comment type="similarity">
    <text evidence="5">Belongs to the SAT4 family.</text>
</comment>
<dbReference type="KEGG" id="pfy:PFICI_06263"/>
<keyword evidence="4 7" id="KW-0472">Membrane</keyword>
<feature type="region of interest" description="Disordered" evidence="6">
    <location>
        <begin position="371"/>
        <end position="392"/>
    </location>
</feature>
<evidence type="ECO:0000313" key="9">
    <source>
        <dbReference type="EMBL" id="ETS81261.1"/>
    </source>
</evidence>
<reference evidence="10" key="1">
    <citation type="journal article" date="2015" name="BMC Genomics">
        <title>Genomic and transcriptomic analysis of the endophytic fungus Pestalotiopsis fici reveals its lifestyle and high potential for synthesis of natural products.</title>
        <authorList>
            <person name="Wang X."/>
            <person name="Zhang X."/>
            <person name="Liu L."/>
            <person name="Xiang M."/>
            <person name="Wang W."/>
            <person name="Sun X."/>
            <person name="Che Y."/>
            <person name="Guo L."/>
            <person name="Liu G."/>
            <person name="Guo L."/>
            <person name="Wang C."/>
            <person name="Yin W.B."/>
            <person name="Stadler M."/>
            <person name="Zhang X."/>
            <person name="Liu X."/>
        </authorList>
    </citation>
    <scope>NUCLEOTIDE SEQUENCE [LARGE SCALE GENOMIC DNA]</scope>
    <source>
        <strain evidence="10">W106-1 / CGMCC3.15140</strain>
    </source>
</reference>
<dbReference type="OMA" id="ACWSMFA"/>
<evidence type="ECO:0000256" key="6">
    <source>
        <dbReference type="SAM" id="MobiDB-lite"/>
    </source>
</evidence>
<name>W3X7X5_PESFW</name>
<feature type="transmembrane region" description="Helical" evidence="7">
    <location>
        <begin position="49"/>
        <end position="73"/>
    </location>
</feature>
<dbReference type="Proteomes" id="UP000030651">
    <property type="component" value="Unassembled WGS sequence"/>
</dbReference>
<dbReference type="InParanoid" id="W3X7X5"/>
<protein>
    <recommendedName>
        <fullName evidence="8">Rhodopsin domain-containing protein</fullName>
    </recommendedName>
</protein>
<feature type="transmembrane region" description="Helical" evidence="7">
    <location>
        <begin position="208"/>
        <end position="226"/>
    </location>
</feature>
<keyword evidence="3 7" id="KW-1133">Transmembrane helix</keyword>
<evidence type="ECO:0000256" key="4">
    <source>
        <dbReference type="ARBA" id="ARBA00023136"/>
    </source>
</evidence>
<dbReference type="PANTHER" id="PTHR33048">
    <property type="entry name" value="PTH11-LIKE INTEGRAL MEMBRANE PROTEIN (AFU_ORTHOLOGUE AFUA_5G11245)"/>
    <property type="match status" value="1"/>
</dbReference>
<dbReference type="GO" id="GO:0016020">
    <property type="term" value="C:membrane"/>
    <property type="evidence" value="ECO:0007669"/>
    <property type="project" value="UniProtKB-SubCell"/>
</dbReference>
<keyword evidence="2 7" id="KW-0812">Transmembrane</keyword>
<comment type="subcellular location">
    <subcellularLocation>
        <location evidence="1">Membrane</location>
        <topology evidence="1">Multi-pass membrane protein</topology>
    </subcellularLocation>
</comment>
<feature type="transmembrane region" description="Helical" evidence="7">
    <location>
        <begin position="12"/>
        <end position="29"/>
    </location>
</feature>
<evidence type="ECO:0000256" key="1">
    <source>
        <dbReference type="ARBA" id="ARBA00004141"/>
    </source>
</evidence>
<evidence type="ECO:0000256" key="3">
    <source>
        <dbReference type="ARBA" id="ARBA00022989"/>
    </source>
</evidence>
<dbReference type="OrthoDB" id="5429740at2759"/>
<evidence type="ECO:0000313" key="10">
    <source>
        <dbReference type="Proteomes" id="UP000030651"/>
    </source>
</evidence>
<keyword evidence="10" id="KW-1185">Reference proteome</keyword>
<gene>
    <name evidence="9" type="ORF">PFICI_06263</name>
</gene>
<evidence type="ECO:0000256" key="7">
    <source>
        <dbReference type="SAM" id="Phobius"/>
    </source>
</evidence>
<evidence type="ECO:0000256" key="2">
    <source>
        <dbReference type="ARBA" id="ARBA00022692"/>
    </source>
</evidence>
<feature type="region of interest" description="Disordered" evidence="6">
    <location>
        <begin position="293"/>
        <end position="336"/>
    </location>
</feature>
<feature type="transmembrane region" description="Helical" evidence="7">
    <location>
        <begin position="93"/>
        <end position="114"/>
    </location>
</feature>
<dbReference type="PANTHER" id="PTHR33048:SF155">
    <property type="entry name" value="INTEGRAL MEMBRANE PROTEIN"/>
    <property type="match status" value="1"/>
</dbReference>
<dbReference type="GeneID" id="19271276"/>
<evidence type="ECO:0000259" key="8">
    <source>
        <dbReference type="Pfam" id="PF20684"/>
    </source>
</evidence>
<dbReference type="HOGENOM" id="CLU_028200_3_7_1"/>
<proteinExistence type="inferred from homology"/>
<sequence length="392" mass="43530">MDWETRDDYGPVAVYTNWAMFIILTRLRIYCRLAYGSKGIIRGVGLDDLITIFCWILFLITCVLVTITVSHGLGKHMSALSPEQITESLHWNVISNSVAIWVFSLPKFAIVALLRRILTYGNKTAVLFWGLAFTSQACILATSIWWFRQCTPIEYGWDRSIEGSCADVSVLKNLGYFTSAYSAFLDFFFALYPIPLIMRLNLGLKNRVTISVAMGLSALASAVSVYKLAIFGEVFTMLPSDPTYPVAYLDILGMAEGFILLVCASLPTLGPLIRAIRGQTINGSGWSGNSSSQAYYSKGTGNRETRSGSQSWRANHKLPGGGTDLESARREKIGGSSHYDVDEMPLVETKKSNSVRLEPIIIHKSTDIAVHSEPRTPDSRPTTRDRDIFVKH</sequence>